<dbReference type="Proteomes" id="UP000241462">
    <property type="component" value="Unassembled WGS sequence"/>
</dbReference>
<dbReference type="AlphaFoldDB" id="A0A2T3AMD5"/>
<keyword evidence="2" id="KW-1185">Reference proteome</keyword>
<protein>
    <submittedName>
        <fullName evidence="1">Uncharacterized protein</fullName>
    </submittedName>
</protein>
<gene>
    <name evidence="1" type="ORF">BD289DRAFT_420591</name>
</gene>
<evidence type="ECO:0000313" key="2">
    <source>
        <dbReference type="Proteomes" id="UP000241462"/>
    </source>
</evidence>
<sequence>MKHASCAASLPFATSLLSVYVQSQHRCSCIAGTKMARLHSLGNRMQRSCLGPQGSLERPQQRLVSRTPAVMLVSPTASAKEQRWTAACSVRRGTGIFFAALCAAFAASLCCNAGRLFAFSTCKFPSLMAK</sequence>
<organism evidence="1 2">
    <name type="scientific">Coniella lustricola</name>
    <dbReference type="NCBI Taxonomy" id="2025994"/>
    <lineage>
        <taxon>Eukaryota</taxon>
        <taxon>Fungi</taxon>
        <taxon>Dikarya</taxon>
        <taxon>Ascomycota</taxon>
        <taxon>Pezizomycotina</taxon>
        <taxon>Sordariomycetes</taxon>
        <taxon>Sordariomycetidae</taxon>
        <taxon>Diaporthales</taxon>
        <taxon>Schizoparmaceae</taxon>
        <taxon>Coniella</taxon>
    </lineage>
</organism>
<reference evidence="1 2" key="1">
    <citation type="journal article" date="2018" name="Mycol. Prog.">
        <title>Coniella lustricola, a new species from submerged detritus.</title>
        <authorList>
            <person name="Raudabaugh D.B."/>
            <person name="Iturriaga T."/>
            <person name="Carver A."/>
            <person name="Mondo S."/>
            <person name="Pangilinan J."/>
            <person name="Lipzen A."/>
            <person name="He G."/>
            <person name="Amirebrahimi M."/>
            <person name="Grigoriev I.V."/>
            <person name="Miller A.N."/>
        </authorList>
    </citation>
    <scope>NUCLEOTIDE SEQUENCE [LARGE SCALE GENOMIC DNA]</scope>
    <source>
        <strain evidence="1 2">B22-T-1</strain>
    </source>
</reference>
<proteinExistence type="predicted"/>
<dbReference type="EMBL" id="KZ678374">
    <property type="protein sequence ID" value="PSS03572.1"/>
    <property type="molecule type" value="Genomic_DNA"/>
</dbReference>
<evidence type="ECO:0000313" key="1">
    <source>
        <dbReference type="EMBL" id="PSS03572.1"/>
    </source>
</evidence>
<accession>A0A2T3AMD5</accession>
<name>A0A2T3AMD5_9PEZI</name>
<dbReference type="InParanoid" id="A0A2T3AMD5"/>